<evidence type="ECO:0000313" key="1">
    <source>
        <dbReference type="EMBL" id="KZT74702.1"/>
    </source>
</evidence>
<organism evidence="1 2">
    <name type="scientific">Daedalea quercina L-15889</name>
    <dbReference type="NCBI Taxonomy" id="1314783"/>
    <lineage>
        <taxon>Eukaryota</taxon>
        <taxon>Fungi</taxon>
        <taxon>Dikarya</taxon>
        <taxon>Basidiomycota</taxon>
        <taxon>Agaricomycotina</taxon>
        <taxon>Agaricomycetes</taxon>
        <taxon>Polyporales</taxon>
        <taxon>Fomitopsis</taxon>
    </lineage>
</organism>
<evidence type="ECO:0000313" key="2">
    <source>
        <dbReference type="Proteomes" id="UP000076727"/>
    </source>
</evidence>
<keyword evidence="2" id="KW-1185">Reference proteome</keyword>
<dbReference type="EMBL" id="KV429032">
    <property type="protein sequence ID" value="KZT74702.1"/>
    <property type="molecule type" value="Genomic_DNA"/>
</dbReference>
<gene>
    <name evidence="1" type="ORF">DAEQUDRAFT_2915</name>
</gene>
<protein>
    <submittedName>
        <fullName evidence="1">Uncharacterized protein</fullName>
    </submittedName>
</protein>
<reference evidence="1 2" key="1">
    <citation type="journal article" date="2016" name="Mol. Biol. Evol.">
        <title>Comparative Genomics of Early-Diverging Mushroom-Forming Fungi Provides Insights into the Origins of Lignocellulose Decay Capabilities.</title>
        <authorList>
            <person name="Nagy L.G."/>
            <person name="Riley R."/>
            <person name="Tritt A."/>
            <person name="Adam C."/>
            <person name="Daum C."/>
            <person name="Floudas D."/>
            <person name="Sun H."/>
            <person name="Yadav J.S."/>
            <person name="Pangilinan J."/>
            <person name="Larsson K.H."/>
            <person name="Matsuura K."/>
            <person name="Barry K."/>
            <person name="Labutti K."/>
            <person name="Kuo R."/>
            <person name="Ohm R.A."/>
            <person name="Bhattacharya S.S."/>
            <person name="Shirouzu T."/>
            <person name="Yoshinaga Y."/>
            <person name="Martin F.M."/>
            <person name="Grigoriev I.V."/>
            <person name="Hibbett D.S."/>
        </authorList>
    </citation>
    <scope>NUCLEOTIDE SEQUENCE [LARGE SCALE GENOMIC DNA]</scope>
    <source>
        <strain evidence="1 2">L-15889</strain>
    </source>
</reference>
<dbReference type="Proteomes" id="UP000076727">
    <property type="component" value="Unassembled WGS sequence"/>
</dbReference>
<dbReference type="AlphaFoldDB" id="A0A165UC51"/>
<name>A0A165UC51_9APHY</name>
<sequence>MSSHSTRCQYIRGRACATSESGGTLRSQPFTFDFSTLQQDVCTQPLNGTSLARSIESHCFTVPRLVRAASLRRVCHSGGSYERDVTGSYDTVESCIIMQVRFGDFLYELQYSPDIAGMCFTDYPYRDQAVGCSDPFSDAGPSGMSPFLSTRLTVMSLDA</sequence>
<proteinExistence type="predicted"/>
<accession>A0A165UC51</accession>